<gene>
    <name evidence="2" type="primary">mutA</name>
    <name evidence="2" type="ORF">GCM10007301_35230</name>
</gene>
<dbReference type="SUPFAM" id="SSF51703">
    <property type="entry name" value="Cobalamin (vitamin B12)-dependent enzymes"/>
    <property type="match status" value="1"/>
</dbReference>
<dbReference type="GO" id="GO:0004494">
    <property type="term" value="F:methylmalonyl-CoA mutase activity"/>
    <property type="evidence" value="ECO:0007669"/>
    <property type="project" value="TreeGrafter"/>
</dbReference>
<protein>
    <submittedName>
        <fullName evidence="2">Methylmalonyl-CoA mutase</fullName>
    </submittedName>
</protein>
<dbReference type="CDD" id="cd03677">
    <property type="entry name" value="MM_CoA_mutase_beta"/>
    <property type="match status" value="1"/>
</dbReference>
<dbReference type="EMBL" id="BMCT01000005">
    <property type="protein sequence ID" value="GGF72391.1"/>
    <property type="molecule type" value="Genomic_DNA"/>
</dbReference>
<evidence type="ECO:0000313" key="2">
    <source>
        <dbReference type="EMBL" id="GGF72391.1"/>
    </source>
</evidence>
<dbReference type="AlphaFoldDB" id="A0A917C844"/>
<evidence type="ECO:0000313" key="3">
    <source>
        <dbReference type="Proteomes" id="UP000606044"/>
    </source>
</evidence>
<reference evidence="2" key="1">
    <citation type="journal article" date="2014" name="Int. J. Syst. Evol. Microbiol.">
        <title>Complete genome sequence of Corynebacterium casei LMG S-19264T (=DSM 44701T), isolated from a smear-ripened cheese.</title>
        <authorList>
            <consortium name="US DOE Joint Genome Institute (JGI-PGF)"/>
            <person name="Walter F."/>
            <person name="Albersmeier A."/>
            <person name="Kalinowski J."/>
            <person name="Ruckert C."/>
        </authorList>
    </citation>
    <scope>NUCLEOTIDE SEQUENCE</scope>
    <source>
        <strain evidence="2">CCM 7897</strain>
    </source>
</reference>
<dbReference type="PANTHER" id="PTHR48101:SF4">
    <property type="entry name" value="METHYLMALONYL-COA MUTASE, MITOCHONDRIAL"/>
    <property type="match status" value="1"/>
</dbReference>
<dbReference type="InterPro" id="IPR006099">
    <property type="entry name" value="MeMalonylCoA_mutase_a/b_cat"/>
</dbReference>
<dbReference type="RefSeq" id="WP_188580942.1">
    <property type="nucleotide sequence ID" value="NZ_BMCT01000005.1"/>
</dbReference>
<reference evidence="2" key="2">
    <citation type="submission" date="2020-09" db="EMBL/GenBank/DDBJ databases">
        <authorList>
            <person name="Sun Q."/>
            <person name="Sedlacek I."/>
        </authorList>
    </citation>
    <scope>NUCLEOTIDE SEQUENCE</scope>
    <source>
        <strain evidence="2">CCM 7897</strain>
    </source>
</reference>
<dbReference type="Gene3D" id="3.40.50.280">
    <property type="entry name" value="Cobalamin-binding domain"/>
    <property type="match status" value="1"/>
</dbReference>
<dbReference type="GO" id="GO:0019678">
    <property type="term" value="P:propionate metabolic process, methylmalonyl pathway"/>
    <property type="evidence" value="ECO:0007669"/>
    <property type="project" value="TreeGrafter"/>
</dbReference>
<organism evidence="2 3">
    <name type="scientific">Azorhizobium oxalatiphilum</name>
    <dbReference type="NCBI Taxonomy" id="980631"/>
    <lineage>
        <taxon>Bacteria</taxon>
        <taxon>Pseudomonadati</taxon>
        <taxon>Pseudomonadota</taxon>
        <taxon>Alphaproteobacteria</taxon>
        <taxon>Hyphomicrobiales</taxon>
        <taxon>Xanthobacteraceae</taxon>
        <taxon>Azorhizobium</taxon>
    </lineage>
</organism>
<dbReference type="PANTHER" id="PTHR48101">
    <property type="entry name" value="METHYLMALONYL-COA MUTASE, MITOCHONDRIAL-RELATED"/>
    <property type="match status" value="1"/>
</dbReference>
<dbReference type="GO" id="GO:0005737">
    <property type="term" value="C:cytoplasm"/>
    <property type="evidence" value="ECO:0007669"/>
    <property type="project" value="TreeGrafter"/>
</dbReference>
<dbReference type="Proteomes" id="UP000606044">
    <property type="component" value="Unassembled WGS sequence"/>
</dbReference>
<dbReference type="Gene3D" id="3.20.20.240">
    <property type="entry name" value="Methylmalonyl-CoA mutase"/>
    <property type="match status" value="1"/>
</dbReference>
<dbReference type="GO" id="GO:0031419">
    <property type="term" value="F:cobalamin binding"/>
    <property type="evidence" value="ECO:0007669"/>
    <property type="project" value="InterPro"/>
</dbReference>
<sequence>MTDTNTADLPFATGITPASREDWLKLVDGVLKGAPYDRKLVTRTLEGLALDALPERKPDARPLAGRPAGVPWTISARVDQPDVKAANVQVLEDLENGASGLTLVFASAPSAHGFGLPEGTALDQLLDGVMIDLIGMRLESGRFKGRESALALADLVAARGLDAATLDISFGLDPLADLAATGAAPMPWEMLSHRVAETASILKARGFAGPLLRADGGVHHAAGATDAQELAAVLAASVAYLRALEAGGFALEEAAKRIDVALTADVNQTATLSKIRAMRLLWGAVLREAGLPATALKIHATTAWRSLTRRDPFVNLLRGTIEAFGAGVGGADSLTVLPFTQALGLPDSFARRLARNTQLILLEESQLHRVADPGAGAGAVEAHTDGLARAAWDLFRTIEKNGGLAEALESGWWAAEIAGARERRAKDIATRKEPLTGTSEFPILGQSVPEVLSPVPPRETPPTDTALAPHRLAEPYEALRDAAEAAGAPEIFLATLGPVAAFTARAGFVKNLFEAGGLKVTVTDGYAGRDALLAAFAASGTTVACIASSDEIYGADAADTAAALKGAGATYVWLAGKGGEQEAAWRAAGVDGFVFAGCDVLAALTDAHAAVGIGEEK</sequence>
<dbReference type="Pfam" id="PF01642">
    <property type="entry name" value="MM_CoA_mutase"/>
    <property type="match status" value="1"/>
</dbReference>
<comment type="caution">
    <text evidence="2">The sequence shown here is derived from an EMBL/GenBank/DDBJ whole genome shotgun (WGS) entry which is preliminary data.</text>
</comment>
<name>A0A917C844_9HYPH</name>
<keyword evidence="3" id="KW-1185">Reference proteome</keyword>
<accession>A0A917C844</accession>
<dbReference type="InterPro" id="IPR016176">
    <property type="entry name" value="Cbl-dep_enz_cat"/>
</dbReference>
<evidence type="ECO:0000259" key="1">
    <source>
        <dbReference type="Pfam" id="PF01642"/>
    </source>
</evidence>
<proteinExistence type="predicted"/>
<feature type="domain" description="Methylmalonyl-CoA mutase alpha/beta chain catalytic" evidence="1">
    <location>
        <begin position="69"/>
        <end position="441"/>
    </location>
</feature>